<protein>
    <recommendedName>
        <fullName evidence="4">Lipoprotein</fullName>
    </recommendedName>
</protein>
<name>A0A974GWA4_SEDHY</name>
<feature type="signal peptide" evidence="1">
    <location>
        <begin position="1"/>
        <end position="29"/>
    </location>
</feature>
<gene>
    <name evidence="2" type="ORF">HZF24_08115</name>
</gene>
<dbReference type="RefSeq" id="WP_179237797.1">
    <property type="nucleotide sequence ID" value="NZ_JACBNQ010000007.1"/>
</dbReference>
<evidence type="ECO:0000256" key="1">
    <source>
        <dbReference type="SAM" id="SignalP"/>
    </source>
</evidence>
<dbReference type="PROSITE" id="PS51257">
    <property type="entry name" value="PROKAR_LIPOPROTEIN"/>
    <property type="match status" value="1"/>
</dbReference>
<sequence>MNKLLKNKMTSLCIIIATIMLITSCSDTADEKQYQFPLTVEDIEAVLAEQGIDMYVEDSSTIDETTRGPSMKDTIINITTLRNSDNVMLGVSSQIRNNHRYMNLTWHFPRMLSSEQVDEFFHNELLKHFELAGIFYGNKKELDKELKILLNYYLEGDNYNNNSQWNKRVGNDHLTVKRSINTLSTISMMILPNELYEDYLKSSNDFLKESAMDEGIVIRESSIAEMVKMAAEDDTVKHFEINGHLENIKVNKAAPEKLTNMESRYLVPNKETYLNAKLVDGTGGIDVFLQMTSLNKDELSKERIHNVVVLYNDGEPLYVVRFSTINQ</sequence>
<keyword evidence="3" id="KW-1185">Reference proteome</keyword>
<proteinExistence type="predicted"/>
<feature type="chain" id="PRO_5037501610" description="Lipoprotein" evidence="1">
    <location>
        <begin position="30"/>
        <end position="327"/>
    </location>
</feature>
<comment type="caution">
    <text evidence="2">The sequence shown here is derived from an EMBL/GenBank/DDBJ whole genome shotgun (WGS) entry which is preliminary data.</text>
</comment>
<reference evidence="2" key="1">
    <citation type="submission" date="2020-07" db="EMBL/GenBank/DDBJ databases">
        <title>Genomic analysis of a strain of Sedimentibacter Hydroxybenzoicus DSM7310.</title>
        <authorList>
            <person name="Ma S."/>
        </authorList>
    </citation>
    <scope>NUCLEOTIDE SEQUENCE</scope>
    <source>
        <strain evidence="2">DSM 7310</strain>
    </source>
</reference>
<accession>A0A974GWA4</accession>
<keyword evidence="1" id="KW-0732">Signal</keyword>
<dbReference type="EMBL" id="JACBNQ010000007">
    <property type="protein sequence ID" value="NYB74106.1"/>
    <property type="molecule type" value="Genomic_DNA"/>
</dbReference>
<organism evidence="2 3">
    <name type="scientific">Sedimentibacter hydroxybenzoicus DSM 7310</name>
    <dbReference type="NCBI Taxonomy" id="1123245"/>
    <lineage>
        <taxon>Bacteria</taxon>
        <taxon>Bacillati</taxon>
        <taxon>Bacillota</taxon>
        <taxon>Tissierellia</taxon>
        <taxon>Sedimentibacter</taxon>
    </lineage>
</organism>
<dbReference type="AlphaFoldDB" id="A0A974GWA4"/>
<evidence type="ECO:0008006" key="4">
    <source>
        <dbReference type="Google" id="ProtNLM"/>
    </source>
</evidence>
<dbReference type="Proteomes" id="UP000611629">
    <property type="component" value="Unassembled WGS sequence"/>
</dbReference>
<evidence type="ECO:0000313" key="3">
    <source>
        <dbReference type="Proteomes" id="UP000611629"/>
    </source>
</evidence>
<evidence type="ECO:0000313" key="2">
    <source>
        <dbReference type="EMBL" id="NYB74106.1"/>
    </source>
</evidence>